<dbReference type="AlphaFoldDB" id="A0A101NN65"/>
<feature type="region of interest" description="Disordered" evidence="1">
    <location>
        <begin position="105"/>
        <end position="144"/>
    </location>
</feature>
<dbReference type="EMBL" id="LMWL01000023">
    <property type="protein sequence ID" value="KUM96089.1"/>
    <property type="molecule type" value="Genomic_DNA"/>
</dbReference>
<evidence type="ECO:0008006" key="5">
    <source>
        <dbReference type="Google" id="ProtNLM"/>
    </source>
</evidence>
<evidence type="ECO:0000256" key="2">
    <source>
        <dbReference type="SAM" id="Phobius"/>
    </source>
</evidence>
<keyword evidence="2" id="KW-0812">Transmembrane</keyword>
<proteinExistence type="predicted"/>
<keyword evidence="2" id="KW-0472">Membrane</keyword>
<evidence type="ECO:0000256" key="1">
    <source>
        <dbReference type="SAM" id="MobiDB-lite"/>
    </source>
</evidence>
<evidence type="ECO:0000313" key="4">
    <source>
        <dbReference type="Proteomes" id="UP000054241"/>
    </source>
</evidence>
<accession>A0A101NN65</accession>
<organism evidence="3 4">
    <name type="scientific">Streptomyces cellostaticus</name>
    <dbReference type="NCBI Taxonomy" id="67285"/>
    <lineage>
        <taxon>Bacteria</taxon>
        <taxon>Bacillati</taxon>
        <taxon>Actinomycetota</taxon>
        <taxon>Actinomycetes</taxon>
        <taxon>Kitasatosporales</taxon>
        <taxon>Streptomycetaceae</taxon>
        <taxon>Streptomyces</taxon>
    </lineage>
</organism>
<dbReference type="Proteomes" id="UP000054241">
    <property type="component" value="Unassembled WGS sequence"/>
</dbReference>
<name>A0A101NN65_9ACTN</name>
<protein>
    <recommendedName>
        <fullName evidence="5">Glycosyltransferase RgtA/B/C/D-like domain-containing protein</fullName>
    </recommendedName>
</protein>
<keyword evidence="2" id="KW-1133">Transmembrane helix</keyword>
<reference evidence="3 4" key="1">
    <citation type="submission" date="2015-10" db="EMBL/GenBank/DDBJ databases">
        <title>Draft genome sequence of Streptomyces cellostaticus DSM 40189, type strain for the species Streptomyces cellostaticus.</title>
        <authorList>
            <person name="Ruckert C."/>
            <person name="Winkler A."/>
            <person name="Kalinowski J."/>
            <person name="Kampfer P."/>
            <person name="Glaeser S."/>
        </authorList>
    </citation>
    <scope>NUCLEOTIDE SEQUENCE [LARGE SCALE GENOMIC DNA]</scope>
    <source>
        <strain evidence="3 4">DSM 40189</strain>
    </source>
</reference>
<feature type="compositionally biased region" description="Basic and acidic residues" evidence="1">
    <location>
        <begin position="123"/>
        <end position="137"/>
    </location>
</feature>
<evidence type="ECO:0000313" key="3">
    <source>
        <dbReference type="EMBL" id="KUM96089.1"/>
    </source>
</evidence>
<sequence length="162" mass="17570">MTGLWAVLVPAAALYTWNLSSLTGNSFYDVAVYSGTKSWKAFFFGALDSGSFITVDKPPFALGVMGLSARLFGYGTWQLVLPMAAAGVGSVAVLHRLVKRDFGRGRPAEGRTHRQARAARAVRRGDRLRVQHEDPRSHRTSALRAAAPDRSWSWSALAHAGA</sequence>
<feature type="compositionally biased region" description="Basic residues" evidence="1">
    <location>
        <begin position="113"/>
        <end position="122"/>
    </location>
</feature>
<feature type="transmembrane region" description="Helical" evidence="2">
    <location>
        <begin position="77"/>
        <end position="98"/>
    </location>
</feature>
<gene>
    <name evidence="3" type="ORF">AQI88_13705</name>
</gene>
<dbReference type="STRING" id="67285.AQI88_13705"/>
<keyword evidence="4" id="KW-1185">Reference proteome</keyword>
<comment type="caution">
    <text evidence="3">The sequence shown here is derived from an EMBL/GenBank/DDBJ whole genome shotgun (WGS) entry which is preliminary data.</text>
</comment>